<proteinExistence type="predicted"/>
<name>A0AA41VPC2_PAPNU</name>
<comment type="caution">
    <text evidence="3">The sequence shown here is derived from an EMBL/GenBank/DDBJ whole genome shotgun (WGS) entry which is preliminary data.</text>
</comment>
<accession>A0AA41VPC2</accession>
<evidence type="ECO:0000313" key="3">
    <source>
        <dbReference type="EMBL" id="MCL7045005.1"/>
    </source>
</evidence>
<sequence>MVLTLVGRIGSDPTNKECCSFWELLALSARDMVLQGAIEEEKFNLFNIPNYFPSPEEVKLVIQSEGSFTINQLETFHVNWDGSDPKGDANSVTDKLRSSHYMANILRAVSEPLLANHFGQEMMDRLYARFRERIAEYAFKEKSELTNLVISVTKVEKSNS</sequence>
<dbReference type="InterPro" id="IPR029063">
    <property type="entry name" value="SAM-dependent_MTases_sf"/>
</dbReference>
<keyword evidence="4" id="KW-1185">Reference proteome</keyword>
<dbReference type="SUPFAM" id="SSF53335">
    <property type="entry name" value="S-adenosyl-L-methionine-dependent methyltransferases"/>
    <property type="match status" value="1"/>
</dbReference>
<gene>
    <name evidence="3" type="ORF">MKW94_000622</name>
</gene>
<dbReference type="InterPro" id="IPR005299">
    <property type="entry name" value="MeTrfase_7"/>
</dbReference>
<keyword evidence="1" id="KW-0479">Metal-binding</keyword>
<organism evidence="3 4">
    <name type="scientific">Papaver nudicaule</name>
    <name type="common">Iceland poppy</name>
    <dbReference type="NCBI Taxonomy" id="74823"/>
    <lineage>
        <taxon>Eukaryota</taxon>
        <taxon>Viridiplantae</taxon>
        <taxon>Streptophyta</taxon>
        <taxon>Embryophyta</taxon>
        <taxon>Tracheophyta</taxon>
        <taxon>Spermatophyta</taxon>
        <taxon>Magnoliopsida</taxon>
        <taxon>Ranunculales</taxon>
        <taxon>Papaveraceae</taxon>
        <taxon>Papaveroideae</taxon>
        <taxon>Papaver</taxon>
    </lineage>
</organism>
<reference evidence="3" key="1">
    <citation type="submission" date="2022-03" db="EMBL/GenBank/DDBJ databases">
        <title>A functionally conserved STORR gene fusion in Papaver species that diverged 16.8 million years ago.</title>
        <authorList>
            <person name="Catania T."/>
        </authorList>
    </citation>
    <scope>NUCLEOTIDE SEQUENCE</scope>
    <source>
        <strain evidence="3">S-191538</strain>
    </source>
</reference>
<dbReference type="GO" id="GO:0008168">
    <property type="term" value="F:methyltransferase activity"/>
    <property type="evidence" value="ECO:0007669"/>
    <property type="project" value="InterPro"/>
</dbReference>
<keyword evidence="2" id="KW-0460">Magnesium</keyword>
<dbReference type="InterPro" id="IPR042086">
    <property type="entry name" value="MeTrfase_capping"/>
</dbReference>
<evidence type="ECO:0000256" key="2">
    <source>
        <dbReference type="ARBA" id="ARBA00022842"/>
    </source>
</evidence>
<dbReference type="EMBL" id="JAJJMA010264604">
    <property type="protein sequence ID" value="MCL7045005.1"/>
    <property type="molecule type" value="Genomic_DNA"/>
</dbReference>
<dbReference type="Proteomes" id="UP001177140">
    <property type="component" value="Unassembled WGS sequence"/>
</dbReference>
<protein>
    <submittedName>
        <fullName evidence="3">Uncharacterized protein</fullName>
    </submittedName>
</protein>
<dbReference type="GO" id="GO:0046872">
    <property type="term" value="F:metal ion binding"/>
    <property type="evidence" value="ECO:0007669"/>
    <property type="project" value="UniProtKB-KW"/>
</dbReference>
<dbReference type="AlphaFoldDB" id="A0AA41VPC2"/>
<dbReference type="Gene3D" id="1.10.1200.270">
    <property type="entry name" value="Methyltransferase, alpha-helical capping domain"/>
    <property type="match status" value="2"/>
</dbReference>
<evidence type="ECO:0000256" key="1">
    <source>
        <dbReference type="ARBA" id="ARBA00022723"/>
    </source>
</evidence>
<dbReference type="PANTHER" id="PTHR31009">
    <property type="entry name" value="S-ADENOSYL-L-METHIONINE:CARBOXYL METHYLTRANSFERASE FAMILY PROTEIN"/>
    <property type="match status" value="1"/>
</dbReference>
<evidence type="ECO:0000313" key="4">
    <source>
        <dbReference type="Proteomes" id="UP001177140"/>
    </source>
</evidence>
<dbReference type="Pfam" id="PF03492">
    <property type="entry name" value="Methyltransf_7"/>
    <property type="match status" value="1"/>
</dbReference>